<reference evidence="2 3" key="1">
    <citation type="submission" date="2022-09" db="EMBL/GenBank/DDBJ databases">
        <authorList>
            <person name="Giprobiosintez L."/>
        </authorList>
    </citation>
    <scope>NUCLEOTIDE SEQUENCE [LARGE SCALE GENOMIC DNA]</scope>
    <source>
        <strain evidence="3">VKPM-B-12549 (GBS-15)</strain>
    </source>
</reference>
<dbReference type="EMBL" id="CP104311">
    <property type="protein sequence ID" value="WWF03326.1"/>
    <property type="molecule type" value="Genomic_DNA"/>
</dbReference>
<keyword evidence="2" id="KW-0067">ATP-binding</keyword>
<dbReference type="Gene3D" id="3.40.50.300">
    <property type="entry name" value="P-loop containing nucleotide triphosphate hydrolases"/>
    <property type="match status" value="2"/>
</dbReference>
<dbReference type="InterPro" id="IPR006935">
    <property type="entry name" value="Helicase/UvrB_N"/>
</dbReference>
<dbReference type="GO" id="GO:0004386">
    <property type="term" value="F:helicase activity"/>
    <property type="evidence" value="ECO:0007669"/>
    <property type="project" value="UniProtKB-KW"/>
</dbReference>
<sequence length="912" mass="101894">MNSRVLHAVTGRLSLRPPQEESLKRLARALEASPDLLRHERDVTSILSSLKAEFPTLEDFEREFPSLCFALATGVGKTRLMGAFIAYLHLAHGINNFFVLAPNLTIYNKLITDFTRNTPKYVFKGIAEFAQRPPLIITGDNYDQSGAAVDDGALGLGFDVRINIFNISKINSEVRGGKEPRIKRMREVLGDSYFNHLANLPDLVLLMDESHRYRASAGVRAINELKPLFGLEVTATPFLESSRGPVPFKNVVMDYPLAQAMEDGFVKEPAVVTQRNFDAKAHTPEEVEKTKLEDGVRLHETTKVELVTYARENGVKPVKPFMLVIARDTTHAASLLALLESEAFYEGRYAGKVIQVDSSRTGAEEEEMITRLLAVESVDEPTEIVIHVNMLKEGWDVTNLYTIVPLRAANARTLIEQSIGRGLRLPYGKRTGVAAVDRLNIVAHDKFQEIIDEANRGDSPIRLKQVILDAPSADDKKVSVQVVSGAAARLGLTDTPVLQTAPSGATDEAAVTAAPKPVFATEAEKQAARVVIEVIGKLETQRDLVPTSGALLTPEVQKVIQAEVAERLRPMQGNLLAGVDGAVPALDLSVVVAKTTEIVVQQTIDIPRISVVPKGEVTTGFRPFRLDVSQLHLQPGEREIVGQMLRTNEQFTLASEIGLKEQRPEDYIVHALVDFDDIDYFTQADLLYDLAGQMVQHLQSYLTPDEVIHVLDRERRLIAREIHAQMMAHFFEEATEFEVQVSRGFTALKPCNYTATAGQAPRHFRETVEDVGRIKQMLFGGFTKCLYPLQKFDSDTERRFAVILERDANKWFKPAKGQFQIYYKLGTEQPEYVPDFVAETNSTIFMVETKARGDIDSQEVQAKAAAAVQWCKHASEYTSTIQGKPWKYLLVPHDEINESRRFTDFLRFEARR</sequence>
<proteinExistence type="predicted"/>
<dbReference type="Pfam" id="PF04851">
    <property type="entry name" value="ResIII"/>
    <property type="match status" value="1"/>
</dbReference>
<dbReference type="PANTHER" id="PTHR47396:SF1">
    <property type="entry name" value="ATP-DEPENDENT HELICASE IRC3-RELATED"/>
    <property type="match status" value="1"/>
</dbReference>
<keyword evidence="2" id="KW-0347">Helicase</keyword>
<organism evidence="2 3">
    <name type="scientific">Methylococcus capsulatus</name>
    <dbReference type="NCBI Taxonomy" id="414"/>
    <lineage>
        <taxon>Bacteria</taxon>
        <taxon>Pseudomonadati</taxon>
        <taxon>Pseudomonadota</taxon>
        <taxon>Gammaproteobacteria</taxon>
        <taxon>Methylococcales</taxon>
        <taxon>Methylococcaceae</taxon>
        <taxon>Methylococcus</taxon>
    </lineage>
</organism>
<protein>
    <submittedName>
        <fullName evidence="2">DEAD/DEAH box helicase family protein</fullName>
    </submittedName>
</protein>
<dbReference type="RefSeq" id="WP_198324270.1">
    <property type="nucleotide sequence ID" value="NZ_CP104311.1"/>
</dbReference>
<keyword evidence="2" id="KW-0547">Nucleotide-binding</keyword>
<name>A0ABZ2F847_METCP</name>
<feature type="domain" description="Helicase/UvrB N-terminal" evidence="1">
    <location>
        <begin position="13"/>
        <end position="238"/>
    </location>
</feature>
<evidence type="ECO:0000313" key="3">
    <source>
        <dbReference type="Proteomes" id="UP001359308"/>
    </source>
</evidence>
<gene>
    <name evidence="2" type="ORF">N4J17_06825</name>
</gene>
<dbReference type="PANTHER" id="PTHR47396">
    <property type="entry name" value="TYPE I RESTRICTION ENZYME ECOKI R PROTEIN"/>
    <property type="match status" value="1"/>
</dbReference>
<dbReference type="SUPFAM" id="SSF52540">
    <property type="entry name" value="P-loop containing nucleoside triphosphate hydrolases"/>
    <property type="match status" value="2"/>
</dbReference>
<accession>A0ABZ2F847</accession>
<dbReference type="InterPro" id="IPR027417">
    <property type="entry name" value="P-loop_NTPase"/>
</dbReference>
<evidence type="ECO:0000259" key="1">
    <source>
        <dbReference type="Pfam" id="PF04851"/>
    </source>
</evidence>
<keyword evidence="2" id="KW-0378">Hydrolase</keyword>
<dbReference type="InterPro" id="IPR050742">
    <property type="entry name" value="Helicase_Restrict-Modif_Enz"/>
</dbReference>
<evidence type="ECO:0000313" key="2">
    <source>
        <dbReference type="EMBL" id="WWF03326.1"/>
    </source>
</evidence>
<keyword evidence="3" id="KW-1185">Reference proteome</keyword>
<dbReference type="Proteomes" id="UP001359308">
    <property type="component" value="Chromosome"/>
</dbReference>